<dbReference type="AlphaFoldDB" id="A0A1G8ZLU9"/>
<evidence type="ECO:0000259" key="4">
    <source>
        <dbReference type="PROSITE" id="PS01124"/>
    </source>
</evidence>
<dbReference type="SUPFAM" id="SSF46689">
    <property type="entry name" value="Homeodomain-like"/>
    <property type="match status" value="2"/>
</dbReference>
<dbReference type="OrthoDB" id="9788446at2"/>
<dbReference type="InterPro" id="IPR018060">
    <property type="entry name" value="HTH_AraC"/>
</dbReference>
<keyword evidence="6" id="KW-1185">Reference proteome</keyword>
<evidence type="ECO:0000313" key="5">
    <source>
        <dbReference type="EMBL" id="SDK15375.1"/>
    </source>
</evidence>
<dbReference type="SMART" id="SM00342">
    <property type="entry name" value="HTH_ARAC"/>
    <property type="match status" value="1"/>
</dbReference>
<accession>A0A1G8ZLU9</accession>
<dbReference type="RefSeq" id="WP_090717270.1">
    <property type="nucleotide sequence ID" value="NZ_CBCSKY010000036.1"/>
</dbReference>
<dbReference type="Gene3D" id="1.10.10.60">
    <property type="entry name" value="Homeodomain-like"/>
    <property type="match status" value="2"/>
</dbReference>
<dbReference type="Pfam" id="PF12833">
    <property type="entry name" value="HTH_18"/>
    <property type="match status" value="1"/>
</dbReference>
<proteinExistence type="predicted"/>
<dbReference type="InterPro" id="IPR018771">
    <property type="entry name" value="PocR_dom"/>
</dbReference>
<evidence type="ECO:0000256" key="1">
    <source>
        <dbReference type="ARBA" id="ARBA00023015"/>
    </source>
</evidence>
<dbReference type="PANTHER" id="PTHR43280">
    <property type="entry name" value="ARAC-FAMILY TRANSCRIPTIONAL REGULATOR"/>
    <property type="match status" value="1"/>
</dbReference>
<dbReference type="STRING" id="1174501.SAMN05216192_13317"/>
<dbReference type="PROSITE" id="PS01124">
    <property type="entry name" value="HTH_ARAC_FAMILY_2"/>
    <property type="match status" value="1"/>
</dbReference>
<keyword evidence="3" id="KW-0804">Transcription</keyword>
<organism evidence="5 6">
    <name type="scientific">Paenibacillus typhae</name>
    <dbReference type="NCBI Taxonomy" id="1174501"/>
    <lineage>
        <taxon>Bacteria</taxon>
        <taxon>Bacillati</taxon>
        <taxon>Bacillota</taxon>
        <taxon>Bacilli</taxon>
        <taxon>Bacillales</taxon>
        <taxon>Paenibacillaceae</taxon>
        <taxon>Paenibacillus</taxon>
    </lineage>
</organism>
<evidence type="ECO:0000313" key="6">
    <source>
        <dbReference type="Proteomes" id="UP000199050"/>
    </source>
</evidence>
<protein>
    <submittedName>
        <fullName evidence="5">Ligand-binding sensor domain-containing protein</fullName>
    </submittedName>
</protein>
<dbReference type="CDD" id="cd00093">
    <property type="entry name" value="HTH_XRE"/>
    <property type="match status" value="1"/>
</dbReference>
<dbReference type="PANTHER" id="PTHR43280:SF10">
    <property type="entry name" value="REGULATORY PROTEIN POCR"/>
    <property type="match status" value="1"/>
</dbReference>
<sequence length="347" mass="39322">MSNPLFKLENIIDLEKWHVLQDSLALVTKMAIITVNYKGIPVSRHSYCQPFCQGVRKDDVLSPFCQKCDARGGLEAVRLNAPYIYKCHFNIIDIAVPIIIDNQYIGAVMAGQIRLRDSDQQQLEQLVSRPPSADTELKFQALEAEYASLPTLTYDEVSTTANMLFHLCNYIVEEAITKNATIQMYKKTLLPEAPLSPAVDYAASPVPAVGGLQAIQNELTNTLVEHSIKELSVSQYRAANPLLQPAFDYLYQHKNKNLTLADLARQCHISPSYFSRIFTRETGENYSAFAPRLKIEWAKQLLKATEQPVNRISDALGFCDAGYFIKTFKKFEHLTPAVYRSRYRDEE</sequence>
<dbReference type="Pfam" id="PF10114">
    <property type="entry name" value="PocR"/>
    <property type="match status" value="1"/>
</dbReference>
<name>A0A1G8ZLU9_9BACL</name>
<keyword evidence="1" id="KW-0805">Transcription regulation</keyword>
<evidence type="ECO:0000256" key="3">
    <source>
        <dbReference type="ARBA" id="ARBA00023163"/>
    </source>
</evidence>
<gene>
    <name evidence="5" type="ORF">SAMN05216192_13317</name>
</gene>
<reference evidence="6" key="1">
    <citation type="submission" date="2016-10" db="EMBL/GenBank/DDBJ databases">
        <authorList>
            <person name="Varghese N."/>
            <person name="Submissions S."/>
        </authorList>
    </citation>
    <scope>NUCLEOTIDE SEQUENCE [LARGE SCALE GENOMIC DNA]</scope>
    <source>
        <strain evidence="6">CGMCC 1.11012</strain>
    </source>
</reference>
<feature type="domain" description="HTH araC/xylS-type" evidence="4">
    <location>
        <begin position="244"/>
        <end position="342"/>
    </location>
</feature>
<evidence type="ECO:0000256" key="2">
    <source>
        <dbReference type="ARBA" id="ARBA00023125"/>
    </source>
</evidence>
<dbReference type="InterPro" id="IPR009057">
    <property type="entry name" value="Homeodomain-like_sf"/>
</dbReference>
<dbReference type="GO" id="GO:0043565">
    <property type="term" value="F:sequence-specific DNA binding"/>
    <property type="evidence" value="ECO:0007669"/>
    <property type="project" value="InterPro"/>
</dbReference>
<dbReference type="GO" id="GO:0003700">
    <property type="term" value="F:DNA-binding transcription factor activity"/>
    <property type="evidence" value="ECO:0007669"/>
    <property type="project" value="InterPro"/>
</dbReference>
<keyword evidence="2" id="KW-0238">DNA-binding</keyword>
<dbReference type="Proteomes" id="UP000199050">
    <property type="component" value="Unassembled WGS sequence"/>
</dbReference>
<dbReference type="EMBL" id="FNDX01000033">
    <property type="protein sequence ID" value="SDK15375.1"/>
    <property type="molecule type" value="Genomic_DNA"/>
</dbReference>
<dbReference type="InterPro" id="IPR001387">
    <property type="entry name" value="Cro/C1-type_HTH"/>
</dbReference>